<dbReference type="OrthoDB" id="5440at2759"/>
<keyword evidence="2" id="KW-1185">Reference proteome</keyword>
<name>A0A0M8N3N1_ESCWE</name>
<evidence type="ECO:0000313" key="2">
    <source>
        <dbReference type="Proteomes" id="UP000053831"/>
    </source>
</evidence>
<reference evidence="1 2" key="1">
    <citation type="submission" date="2015-07" db="EMBL/GenBank/DDBJ databases">
        <title>The genome of the fungus Escovopsis weberi, a specialized disease agent of ant agriculture.</title>
        <authorList>
            <person name="de Man T.J."/>
            <person name="Stajich J.E."/>
            <person name="Kubicek C.P."/>
            <person name="Chenthamara K."/>
            <person name="Atanasova L."/>
            <person name="Druzhinina I.S."/>
            <person name="Birnbaum S."/>
            <person name="Barribeau S.M."/>
            <person name="Teiling C."/>
            <person name="Suen G."/>
            <person name="Currie C."/>
            <person name="Gerardo N.M."/>
        </authorList>
    </citation>
    <scope>NUCLEOTIDE SEQUENCE [LARGE SCALE GENOMIC DNA]</scope>
</reference>
<protein>
    <submittedName>
        <fullName evidence="1">Uncharacterized protein</fullName>
    </submittedName>
</protein>
<proteinExistence type="predicted"/>
<gene>
    <name evidence="1" type="ORF">ESCO_005796</name>
</gene>
<accession>A0A0M8N3N1</accession>
<dbReference type="EMBL" id="LGSR01000019">
    <property type="protein sequence ID" value="KOS19954.1"/>
    <property type="molecule type" value="Genomic_DNA"/>
</dbReference>
<dbReference type="Proteomes" id="UP000053831">
    <property type="component" value="Unassembled WGS sequence"/>
</dbReference>
<evidence type="ECO:0000313" key="1">
    <source>
        <dbReference type="EMBL" id="KOS19954.1"/>
    </source>
</evidence>
<comment type="caution">
    <text evidence="1">The sequence shown here is derived from an EMBL/GenBank/DDBJ whole genome shotgun (WGS) entry which is preliminary data.</text>
</comment>
<dbReference type="STRING" id="150374.A0A0M8N3N1"/>
<organism evidence="1 2">
    <name type="scientific">Escovopsis weberi</name>
    <dbReference type="NCBI Taxonomy" id="150374"/>
    <lineage>
        <taxon>Eukaryota</taxon>
        <taxon>Fungi</taxon>
        <taxon>Dikarya</taxon>
        <taxon>Ascomycota</taxon>
        <taxon>Pezizomycotina</taxon>
        <taxon>Sordariomycetes</taxon>
        <taxon>Hypocreomycetidae</taxon>
        <taxon>Hypocreales</taxon>
        <taxon>Hypocreaceae</taxon>
        <taxon>Escovopsis</taxon>
    </lineage>
</organism>
<dbReference type="AlphaFoldDB" id="A0A0M8N3N1"/>
<sequence>MNVDVPELIKSMVPGDSEGRTARIISDRNVNYRDHHFLASDFPRAAPKIYLTAEDDDFDPETLADWRNEGFDVEYFPMGNDTEAYNRALRDLSKVERGPCETFGIVATLCLEHYHIWDNNPGFQLAFLIAYYPSSIPHPEGRFPSSLNVLVHLIAGEPINITQRSQMHGMKGKLTVSRGTVDSGIGTGGLLNMAYSSYAYHAKAGFSEHDLEEYDRVAADLAWSRSLASARQAFNRHENLELAVEHSLRGKFWSRNLTATMDSFTTRENPHVTYLPTLTGGIGEDELEKFYADFFAYA</sequence>